<dbReference type="Proteomes" id="UP000237983">
    <property type="component" value="Unassembled WGS sequence"/>
</dbReference>
<name>A0A2T0VIR1_9MICO</name>
<dbReference type="PROSITE" id="PS50977">
    <property type="entry name" value="HTH_TETR_2"/>
    <property type="match status" value="1"/>
</dbReference>
<dbReference type="PANTHER" id="PTHR30055">
    <property type="entry name" value="HTH-TYPE TRANSCRIPTIONAL REGULATOR RUTR"/>
    <property type="match status" value="1"/>
</dbReference>
<comment type="caution">
    <text evidence="7">The sequence shown here is derived from an EMBL/GenBank/DDBJ whole genome shotgun (WGS) entry which is preliminary data.</text>
</comment>
<evidence type="ECO:0000256" key="4">
    <source>
        <dbReference type="PROSITE-ProRule" id="PRU00335"/>
    </source>
</evidence>
<dbReference type="Pfam" id="PF17754">
    <property type="entry name" value="TetR_C_14"/>
    <property type="match status" value="1"/>
</dbReference>
<keyword evidence="1" id="KW-0805">Transcription regulation</keyword>
<evidence type="ECO:0000256" key="1">
    <source>
        <dbReference type="ARBA" id="ARBA00023015"/>
    </source>
</evidence>
<dbReference type="SUPFAM" id="SSF46689">
    <property type="entry name" value="Homeodomain-like"/>
    <property type="match status" value="1"/>
</dbReference>
<feature type="domain" description="HTH tetR-type" evidence="6">
    <location>
        <begin position="40"/>
        <end position="100"/>
    </location>
</feature>
<evidence type="ECO:0000313" key="7">
    <source>
        <dbReference type="EMBL" id="PRY70120.1"/>
    </source>
</evidence>
<evidence type="ECO:0000256" key="5">
    <source>
        <dbReference type="SAM" id="MobiDB-lite"/>
    </source>
</evidence>
<dbReference type="GO" id="GO:0003700">
    <property type="term" value="F:DNA-binding transcription factor activity"/>
    <property type="evidence" value="ECO:0007669"/>
    <property type="project" value="TreeGrafter"/>
</dbReference>
<dbReference type="PRINTS" id="PR00455">
    <property type="entry name" value="HTHTETR"/>
</dbReference>
<dbReference type="AlphaFoldDB" id="A0A2T0VIR1"/>
<dbReference type="Gene3D" id="1.10.10.60">
    <property type="entry name" value="Homeodomain-like"/>
    <property type="match status" value="1"/>
</dbReference>
<evidence type="ECO:0000256" key="3">
    <source>
        <dbReference type="ARBA" id="ARBA00023163"/>
    </source>
</evidence>
<dbReference type="RefSeq" id="WP_106209024.1">
    <property type="nucleotide sequence ID" value="NZ_PVTL01000001.1"/>
</dbReference>
<dbReference type="InterPro" id="IPR001647">
    <property type="entry name" value="HTH_TetR"/>
</dbReference>
<dbReference type="PANTHER" id="PTHR30055:SF238">
    <property type="entry name" value="MYCOFACTOCIN BIOSYNTHESIS TRANSCRIPTIONAL REGULATOR MFTR-RELATED"/>
    <property type="match status" value="1"/>
</dbReference>
<keyword evidence="8" id="KW-1185">Reference proteome</keyword>
<accession>A0A2T0VIR1</accession>
<keyword evidence="3" id="KW-0804">Transcription</keyword>
<organism evidence="7 8">
    <name type="scientific">Glaciihabitans tibetensis</name>
    <dbReference type="NCBI Taxonomy" id="1266600"/>
    <lineage>
        <taxon>Bacteria</taxon>
        <taxon>Bacillati</taxon>
        <taxon>Actinomycetota</taxon>
        <taxon>Actinomycetes</taxon>
        <taxon>Micrococcales</taxon>
        <taxon>Microbacteriaceae</taxon>
        <taxon>Glaciihabitans</taxon>
    </lineage>
</organism>
<dbReference type="EMBL" id="PVTL01000001">
    <property type="protein sequence ID" value="PRY70120.1"/>
    <property type="molecule type" value="Genomic_DNA"/>
</dbReference>
<dbReference type="GO" id="GO:0000976">
    <property type="term" value="F:transcription cis-regulatory region binding"/>
    <property type="evidence" value="ECO:0007669"/>
    <property type="project" value="TreeGrafter"/>
</dbReference>
<dbReference type="PROSITE" id="PS01081">
    <property type="entry name" value="HTH_TETR_1"/>
    <property type="match status" value="1"/>
</dbReference>
<dbReference type="InterPro" id="IPR050109">
    <property type="entry name" value="HTH-type_TetR-like_transc_reg"/>
</dbReference>
<keyword evidence="2 4" id="KW-0238">DNA-binding</keyword>
<evidence type="ECO:0000256" key="2">
    <source>
        <dbReference type="ARBA" id="ARBA00023125"/>
    </source>
</evidence>
<dbReference type="InterPro" id="IPR041347">
    <property type="entry name" value="MftR_C"/>
</dbReference>
<evidence type="ECO:0000313" key="8">
    <source>
        <dbReference type="Proteomes" id="UP000237983"/>
    </source>
</evidence>
<dbReference type="Pfam" id="PF00440">
    <property type="entry name" value="TetR_N"/>
    <property type="match status" value="1"/>
</dbReference>
<feature type="compositionally biased region" description="Low complexity" evidence="5">
    <location>
        <begin position="10"/>
        <end position="43"/>
    </location>
</feature>
<gene>
    <name evidence="7" type="ORF">B0I08_101247</name>
</gene>
<feature type="DNA-binding region" description="H-T-H motif" evidence="4">
    <location>
        <begin position="63"/>
        <end position="82"/>
    </location>
</feature>
<dbReference type="Gene3D" id="1.10.357.10">
    <property type="entry name" value="Tetracycline Repressor, domain 2"/>
    <property type="match status" value="1"/>
</dbReference>
<protein>
    <submittedName>
        <fullName evidence="7">TetR family transcriptional regulator</fullName>
    </submittedName>
</protein>
<dbReference type="OrthoDB" id="956698at2"/>
<reference evidence="7 8" key="1">
    <citation type="submission" date="2018-03" db="EMBL/GenBank/DDBJ databases">
        <title>Genomic Encyclopedia of Type Strains, Phase III (KMG-III): the genomes of soil and plant-associated and newly described type strains.</title>
        <authorList>
            <person name="Whitman W."/>
        </authorList>
    </citation>
    <scope>NUCLEOTIDE SEQUENCE [LARGE SCALE GENOMIC DNA]</scope>
    <source>
        <strain evidence="7 8">CGMCC 1.12484</strain>
    </source>
</reference>
<proteinExistence type="predicted"/>
<evidence type="ECO:0000259" key="6">
    <source>
        <dbReference type="PROSITE" id="PS50977"/>
    </source>
</evidence>
<dbReference type="InterPro" id="IPR009057">
    <property type="entry name" value="Homeodomain-like_sf"/>
</dbReference>
<sequence length="228" mass="23957">MPTNEPLTPPSSGRPSGRPSGQSSGQPSGRPSGRPGRRPASSRAAIEDAAGELFLEQSYARTTIEHITTRAGVSRASFFNYFDAKSDLLWGDVDALVDSVEQQLRAQPSNIPPMDAVRGALVSAAEHVGSDRIPLAVTQWELMGARDELLTSGLSRFSRLGSLVRVYLDSRAKSGEQLAVTAASFALVGAVAAAAGVWAAQGTARDPLAPLIDRAIAPVCDGFAPRFS</sequence>
<dbReference type="InterPro" id="IPR023772">
    <property type="entry name" value="DNA-bd_HTH_TetR-type_CS"/>
</dbReference>
<feature type="region of interest" description="Disordered" evidence="5">
    <location>
        <begin position="1"/>
        <end position="43"/>
    </location>
</feature>